<evidence type="ECO:0000313" key="2">
    <source>
        <dbReference type="Proteomes" id="UP000830395"/>
    </source>
</evidence>
<protein>
    <submittedName>
        <fullName evidence="1">Uncharacterized protein</fullName>
    </submittedName>
</protein>
<accession>A0ACC5YFI0</accession>
<dbReference type="Proteomes" id="UP000830395">
    <property type="component" value="Chromosome 7"/>
</dbReference>
<sequence>MYERHRRRYTLWTRGERTDDVLLIRIHREAEEEVLYSLESEALKQDCSKENTETDVPDASVCRSVSATSLPGSESVSDGDSLLGPDTTDDAVFKQSEDTLTLTSGISMTGSVSTDDSSITHTVGETEEEEKKDRLMEVLERSAILRSTSRSQSPSRRHSWGPSKNHTGETDMGQRSVVRAEEGEKPAGHRRSMSWCPSHVPRTEMDEMNSRRSVQDVGCSFVPPPHTLTKSVSMSAISPRDLDAIGRARPKRRISFTFSVSPRLPKPKPLFAFGSSSSDEEEAGNLTCAAAGSLEYSISEEDPAPLRSDLEVRGTKVSRTFSYLKSKMSKKSKEKDRDKNKDGKEKEKKSSNGHLFSSSLTPPPSPCLQCNRPISTKDALTCTNCNVHVHKGCRDGLPVCAKVKMKQQTVTDSAPPPGVLSRGKSASARDRPWSTFLLPEDQAPLPVPPPRKNPTIMPFNSGSLSKSISITNIAGHSDDAPLKALKILSQSTDSLNKMGKVNESTESLTDEGTELMDGHLMAEFEADVKELEADSWSFTVDKKYLKQLKKDVIKRQDVIYAASARDRPWSTFLLPEDQAPLPVPPPRKNPTIMPFNSGSLSKSISITNIAGHSDDAPLKALKILSQSTDSLNKMGKVNESTESLTDEGTELMDGHLMAEFEADVKELEADSWSFTVDKKYLKQLKKDVIKRQDVIYGKPTEMHHVRTLRIMADVYSKGLQKEVQVEVQTLEKMFPVLEELLELHTHFFTHLLERRREAREEQRASDGGFVIRRIGDVLLDQVTGSNADKIKKVYGKFCSRHNEAVNVYKELHTRDKRFQAFIKVTGSNADKIKKVYGKFCSRHNEAVNVYKELHTRDKRFQAFIKKKMSSAVVRRLSIPECILLVTQRITKYPVLLQRLLQHTREPEEEQADVAEALRQMKEVLTGVDSKVNEYEKRRRLKEVYSRTDSKSIMRMKSGQMFAREDLIRGRKLLHDGPLQLKNAAGRLKDVQALLLSDVFVFLQEKDQKYIFASLDQRSTVISLQKLIVREVANEERGLFFITAGIEKPEMVEVHASSKDERNTWMQLIQNATTSM</sequence>
<evidence type="ECO:0000313" key="1">
    <source>
        <dbReference type="EMBL" id="MCJ8734530.1"/>
    </source>
</evidence>
<gene>
    <name evidence="1" type="ORF">PDJAM_G00236190</name>
</gene>
<dbReference type="EMBL" id="CM040981">
    <property type="protein sequence ID" value="MCJ8734530.1"/>
    <property type="molecule type" value="Genomic_DNA"/>
</dbReference>
<comment type="caution">
    <text evidence="1">The sequence shown here is derived from an EMBL/GenBank/DDBJ whole genome shotgun (WGS) entry which is preliminary data.</text>
</comment>
<keyword evidence="2" id="KW-1185">Reference proteome</keyword>
<name>A0ACC5YFI0_9TELE</name>
<proteinExistence type="predicted"/>
<reference evidence="1" key="1">
    <citation type="submission" date="2020-02" db="EMBL/GenBank/DDBJ databases">
        <title>Genome sequencing of the panga catfish, Pangasius djambal.</title>
        <authorList>
            <person name="Wen M."/>
            <person name="Zahm M."/>
            <person name="Roques C."/>
            <person name="Cabau C."/>
            <person name="Klopp C."/>
            <person name="Donnadieu C."/>
            <person name="Jouanno E."/>
            <person name="Avarre J.-C."/>
            <person name="Campet M."/>
            <person name="Ha T."/>
            <person name="Dugue R."/>
            <person name="Lampietro C."/>
            <person name="Louis A."/>
            <person name="Herpin A."/>
            <person name="Echchiki A."/>
            <person name="Berthelot C."/>
            <person name="Parey E."/>
            <person name="Roest-Crollius H."/>
            <person name="Braasch I."/>
            <person name="Postlethwait J.H."/>
            <person name="Bobe J."/>
            <person name="Montfort J."/>
            <person name="Bouchez O."/>
            <person name="Begum T."/>
            <person name="Schartl M."/>
            <person name="Gustiano R."/>
            <person name="Guiguen Y."/>
        </authorList>
    </citation>
    <scope>NUCLEOTIDE SEQUENCE</scope>
    <source>
        <strain evidence="1">Pdj_M5554</strain>
    </source>
</reference>
<organism evidence="1 2">
    <name type="scientific">Pangasius djambal</name>
    <dbReference type="NCBI Taxonomy" id="1691987"/>
    <lineage>
        <taxon>Eukaryota</taxon>
        <taxon>Metazoa</taxon>
        <taxon>Chordata</taxon>
        <taxon>Craniata</taxon>
        <taxon>Vertebrata</taxon>
        <taxon>Euteleostomi</taxon>
        <taxon>Actinopterygii</taxon>
        <taxon>Neopterygii</taxon>
        <taxon>Teleostei</taxon>
        <taxon>Ostariophysi</taxon>
        <taxon>Siluriformes</taxon>
        <taxon>Pangasiidae</taxon>
        <taxon>Pangasius</taxon>
    </lineage>
</organism>